<dbReference type="GO" id="GO:0004017">
    <property type="term" value="F:AMP kinase activity"/>
    <property type="evidence" value="ECO:0007669"/>
    <property type="project" value="InterPro"/>
</dbReference>
<sequence>MSILTQPIRPLVLRLIFIGAPGTGKGTYASRLAKSWGIAHVSTGDLIREEINRNSDLGNSLRQRSVKGELVPDDVVVAICKDKLLRKECEKGWILDGFPRTLSQAVQLQVICPPTLCVHLFLPDNILVTKLLARRICRTCGGNFNVANIHSPPYELPPLLPPSDCQTCHGDPEFLNRADDTETVVKNRLAIFARESEPLLRFYKEQGVLLNFHVKKGLKDLPDLSAQILSRASGQELCTDLS</sequence>
<dbReference type="CDD" id="cd01428">
    <property type="entry name" value="ADK"/>
    <property type="match status" value="1"/>
</dbReference>
<dbReference type="PANTHER" id="PTHR23359">
    <property type="entry name" value="NUCLEOTIDE KINASE"/>
    <property type="match status" value="1"/>
</dbReference>
<dbReference type="EMBL" id="MIGC01001099">
    <property type="protein sequence ID" value="PHJ23479.1"/>
    <property type="molecule type" value="Genomic_DNA"/>
</dbReference>
<organism evidence="5 6">
    <name type="scientific">Cystoisospora suis</name>
    <dbReference type="NCBI Taxonomy" id="483139"/>
    <lineage>
        <taxon>Eukaryota</taxon>
        <taxon>Sar</taxon>
        <taxon>Alveolata</taxon>
        <taxon>Apicomplexa</taxon>
        <taxon>Conoidasida</taxon>
        <taxon>Coccidia</taxon>
        <taxon>Eucoccidiorida</taxon>
        <taxon>Eimeriorina</taxon>
        <taxon>Sarcocystidae</taxon>
        <taxon>Cystoisospora</taxon>
    </lineage>
</organism>
<dbReference type="GO" id="GO:0005524">
    <property type="term" value="F:ATP binding"/>
    <property type="evidence" value="ECO:0007669"/>
    <property type="project" value="InterPro"/>
</dbReference>
<proteinExistence type="inferred from homology"/>
<evidence type="ECO:0000313" key="5">
    <source>
        <dbReference type="EMBL" id="PHJ23479.1"/>
    </source>
</evidence>
<dbReference type="InterPro" id="IPR033690">
    <property type="entry name" value="Adenylat_kinase_CS"/>
</dbReference>
<accession>A0A2C6L5L7</accession>
<gene>
    <name evidence="5" type="ORF">CSUI_002658</name>
</gene>
<dbReference type="GeneID" id="94426069"/>
<comment type="caution">
    <text evidence="5">The sequence shown here is derived from an EMBL/GenBank/DDBJ whole genome shotgun (WGS) entry which is preliminary data.</text>
</comment>
<dbReference type="Proteomes" id="UP000221165">
    <property type="component" value="Unassembled WGS sequence"/>
</dbReference>
<dbReference type="InterPro" id="IPR000850">
    <property type="entry name" value="Adenylat/UMP-CMP_kin"/>
</dbReference>
<comment type="similarity">
    <text evidence="4">Belongs to the adenylate kinase family.</text>
</comment>
<evidence type="ECO:0000256" key="2">
    <source>
        <dbReference type="ARBA" id="ARBA00022741"/>
    </source>
</evidence>
<evidence type="ECO:0000313" key="6">
    <source>
        <dbReference type="Proteomes" id="UP000221165"/>
    </source>
</evidence>
<dbReference type="PROSITE" id="PS00113">
    <property type="entry name" value="ADENYLATE_KINASE"/>
    <property type="match status" value="1"/>
</dbReference>
<dbReference type="InterPro" id="IPR027417">
    <property type="entry name" value="P-loop_NTPase"/>
</dbReference>
<keyword evidence="3 4" id="KW-0418">Kinase</keyword>
<reference evidence="5 6" key="1">
    <citation type="journal article" date="2017" name="Int. J. Parasitol.">
        <title>The genome of the protozoan parasite Cystoisospora suis and a reverse vaccinology approach to identify vaccine candidates.</title>
        <authorList>
            <person name="Palmieri N."/>
            <person name="Shrestha A."/>
            <person name="Ruttkowski B."/>
            <person name="Beck T."/>
            <person name="Vogl C."/>
            <person name="Tomley F."/>
            <person name="Blake D.P."/>
            <person name="Joachim A."/>
        </authorList>
    </citation>
    <scope>NUCLEOTIDE SEQUENCE [LARGE SCALE GENOMIC DNA]</scope>
    <source>
        <strain evidence="5 6">Wien I</strain>
    </source>
</reference>
<dbReference type="InterPro" id="IPR006259">
    <property type="entry name" value="Adenyl_kin_sub"/>
</dbReference>
<dbReference type="OrthoDB" id="439792at2759"/>
<evidence type="ECO:0000256" key="4">
    <source>
        <dbReference type="RuleBase" id="RU003330"/>
    </source>
</evidence>
<dbReference type="VEuPathDB" id="ToxoDB:CSUI_002658"/>
<dbReference type="NCBIfam" id="TIGR01351">
    <property type="entry name" value="adk"/>
    <property type="match status" value="1"/>
</dbReference>
<dbReference type="RefSeq" id="XP_067925155.1">
    <property type="nucleotide sequence ID" value="XM_068062858.1"/>
</dbReference>
<dbReference type="AlphaFoldDB" id="A0A2C6L5L7"/>
<keyword evidence="1 4" id="KW-0808">Transferase</keyword>
<dbReference type="Pfam" id="PF00406">
    <property type="entry name" value="ADK"/>
    <property type="match status" value="1"/>
</dbReference>
<protein>
    <submittedName>
        <fullName evidence="5">Adenylate kinase</fullName>
    </submittedName>
</protein>
<evidence type="ECO:0000256" key="3">
    <source>
        <dbReference type="ARBA" id="ARBA00022777"/>
    </source>
</evidence>
<dbReference type="Gene3D" id="3.40.50.300">
    <property type="entry name" value="P-loop containing nucleotide triphosphate hydrolases"/>
    <property type="match status" value="1"/>
</dbReference>
<keyword evidence="6" id="KW-1185">Reference proteome</keyword>
<dbReference type="SUPFAM" id="SSF52540">
    <property type="entry name" value="P-loop containing nucleoside triphosphate hydrolases"/>
    <property type="match status" value="1"/>
</dbReference>
<dbReference type="PRINTS" id="PR00094">
    <property type="entry name" value="ADENYLTKNASE"/>
</dbReference>
<evidence type="ECO:0000256" key="1">
    <source>
        <dbReference type="ARBA" id="ARBA00022679"/>
    </source>
</evidence>
<keyword evidence="2" id="KW-0547">Nucleotide-binding</keyword>
<name>A0A2C6L5L7_9APIC</name>
<dbReference type="HAMAP" id="MF_00235">
    <property type="entry name" value="Adenylate_kinase_Adk"/>
    <property type="match status" value="1"/>
</dbReference>